<organism evidence="1 2">
    <name type="scientific">Kingdonia uniflora</name>
    <dbReference type="NCBI Taxonomy" id="39325"/>
    <lineage>
        <taxon>Eukaryota</taxon>
        <taxon>Viridiplantae</taxon>
        <taxon>Streptophyta</taxon>
        <taxon>Embryophyta</taxon>
        <taxon>Tracheophyta</taxon>
        <taxon>Spermatophyta</taxon>
        <taxon>Magnoliopsida</taxon>
        <taxon>Ranunculales</taxon>
        <taxon>Circaeasteraceae</taxon>
        <taxon>Kingdonia</taxon>
    </lineage>
</organism>
<gene>
    <name evidence="1" type="ORF">GIB67_034469</name>
</gene>
<sequence>MFLLSPLFRAKSIFSLLSRLILLSFTDLLKQKLTLHLLSLSPIFFIKLISLSLLH</sequence>
<dbReference type="AlphaFoldDB" id="A0A7J7PB03"/>
<reference evidence="1 2" key="1">
    <citation type="journal article" date="2020" name="IScience">
        <title>Genome Sequencing of the Endangered Kingdonia uniflora (Circaeasteraceae, Ranunculales) Reveals Potential Mechanisms of Evolutionary Specialization.</title>
        <authorList>
            <person name="Sun Y."/>
            <person name="Deng T."/>
            <person name="Zhang A."/>
            <person name="Moore M.J."/>
            <person name="Landis J.B."/>
            <person name="Lin N."/>
            <person name="Zhang H."/>
            <person name="Zhang X."/>
            <person name="Huang J."/>
            <person name="Zhang X."/>
            <person name="Sun H."/>
            <person name="Wang H."/>
        </authorList>
    </citation>
    <scope>NUCLEOTIDE SEQUENCE [LARGE SCALE GENOMIC DNA]</scope>
    <source>
        <strain evidence="1">TB1705</strain>
        <tissue evidence="1">Leaf</tissue>
    </source>
</reference>
<keyword evidence="2" id="KW-1185">Reference proteome</keyword>
<accession>A0A7J7PB03</accession>
<evidence type="ECO:0000313" key="1">
    <source>
        <dbReference type="EMBL" id="KAF6176607.1"/>
    </source>
</evidence>
<comment type="caution">
    <text evidence="1">The sequence shown here is derived from an EMBL/GenBank/DDBJ whole genome shotgun (WGS) entry which is preliminary data.</text>
</comment>
<evidence type="ECO:0000313" key="2">
    <source>
        <dbReference type="Proteomes" id="UP000541444"/>
    </source>
</evidence>
<dbReference type="EMBL" id="JACGCM010000067">
    <property type="protein sequence ID" value="KAF6176607.1"/>
    <property type="molecule type" value="Genomic_DNA"/>
</dbReference>
<proteinExistence type="predicted"/>
<name>A0A7J7PB03_9MAGN</name>
<protein>
    <submittedName>
        <fullName evidence="1">Uncharacterized protein</fullName>
    </submittedName>
</protein>
<dbReference type="Proteomes" id="UP000541444">
    <property type="component" value="Unassembled WGS sequence"/>
</dbReference>